<dbReference type="AlphaFoldDB" id="A0AAE3IN15"/>
<evidence type="ECO:0000259" key="7">
    <source>
        <dbReference type="Pfam" id="PF07980"/>
    </source>
</evidence>
<gene>
    <name evidence="9" type="ORF">OD355_10795</name>
</gene>
<name>A0AAE3IN15_9BACT</name>
<evidence type="ECO:0000259" key="8">
    <source>
        <dbReference type="Pfam" id="PF14322"/>
    </source>
</evidence>
<keyword evidence="5" id="KW-0998">Cell outer membrane</keyword>
<feature type="domain" description="SusD-like N-terminal" evidence="8">
    <location>
        <begin position="95"/>
        <end position="230"/>
    </location>
</feature>
<evidence type="ECO:0000256" key="2">
    <source>
        <dbReference type="ARBA" id="ARBA00006275"/>
    </source>
</evidence>
<proteinExistence type="inferred from homology"/>
<dbReference type="GO" id="GO:0009279">
    <property type="term" value="C:cell outer membrane"/>
    <property type="evidence" value="ECO:0007669"/>
    <property type="project" value="UniProtKB-SubCell"/>
</dbReference>
<dbReference type="CDD" id="cd08977">
    <property type="entry name" value="SusD"/>
    <property type="match status" value="1"/>
</dbReference>
<dbReference type="Pfam" id="PF07980">
    <property type="entry name" value="SusD_RagB"/>
    <property type="match status" value="1"/>
</dbReference>
<evidence type="ECO:0000256" key="6">
    <source>
        <dbReference type="SAM" id="SignalP"/>
    </source>
</evidence>
<keyword evidence="4" id="KW-0472">Membrane</keyword>
<accession>A0AAE3IN15</accession>
<feature type="domain" description="RagB/SusD" evidence="7">
    <location>
        <begin position="351"/>
        <end position="499"/>
    </location>
</feature>
<reference evidence="9" key="1">
    <citation type="submission" date="2022-10" db="EMBL/GenBank/DDBJ databases">
        <authorList>
            <person name="Kim H.S."/>
            <person name="Kim J.-S."/>
            <person name="Suh M.K."/>
            <person name="Eom M.K."/>
            <person name="Lee J.-S."/>
        </authorList>
    </citation>
    <scope>NUCLEOTIDE SEQUENCE</scope>
    <source>
        <strain evidence="9">LIP-5</strain>
    </source>
</reference>
<dbReference type="Gene3D" id="1.25.40.390">
    <property type="match status" value="1"/>
</dbReference>
<keyword evidence="10" id="KW-1185">Reference proteome</keyword>
<dbReference type="EMBL" id="JAOTPL010000016">
    <property type="protein sequence ID" value="MCU7695005.1"/>
    <property type="molecule type" value="Genomic_DNA"/>
</dbReference>
<comment type="subcellular location">
    <subcellularLocation>
        <location evidence="1">Cell outer membrane</location>
    </subcellularLocation>
</comment>
<dbReference type="InterPro" id="IPR011990">
    <property type="entry name" value="TPR-like_helical_dom_sf"/>
</dbReference>
<dbReference type="SUPFAM" id="SSF48452">
    <property type="entry name" value="TPR-like"/>
    <property type="match status" value="1"/>
</dbReference>
<sequence length="499" mass="56208">MKNHILKSCLLSCIILSFTISCSKQLNYIPESYLSPEQVYSDEAGSIGGITGIYKQYSSLKSGELALIGTIGTDEGRVSYFVPTWGGYWLQLSALNSYDNAQLSAQNQVIQYYWQGSYTTIGNANTAIKYLPSAAMNEDVRKKLLGEAKFIRALVYFNLVQLFGAIPMPTETPNAKYDKDGYPRTPETEVYTLIKSDLIEAIQSLPSKSSALPGHANKQAAQALLGKVFLTLKDYISAESTLRSLITDSETGLMPDFADLFKEANENNKESLFEVQFSTETGFTQGLTNVLGSWNMASNRPGGGGHVALPTKYAVNIYSSLDTIRKNATLRHIYYDADGNPGLNWWWQDVGDPHIKKFEQQDKQEAGQSSRNIYVLRLADAILMYSEALNEMNQTAQALTYFNRIRDRAKVPYIEISLGRAPTQLELRDSLVTERMKEFMFEGWRWFDLKRWGLLIEGTKQYNAAAVNITSPKHLLYPIPFQEFQNNRTLKLEDQNPGY</sequence>
<feature type="signal peptide" evidence="6">
    <location>
        <begin position="1"/>
        <end position="23"/>
    </location>
</feature>
<dbReference type="Pfam" id="PF14322">
    <property type="entry name" value="SusD-like_3"/>
    <property type="match status" value="1"/>
</dbReference>
<evidence type="ECO:0000313" key="9">
    <source>
        <dbReference type="EMBL" id="MCU7695005.1"/>
    </source>
</evidence>
<evidence type="ECO:0000313" key="10">
    <source>
        <dbReference type="Proteomes" id="UP001209317"/>
    </source>
</evidence>
<keyword evidence="3 6" id="KW-0732">Signal</keyword>
<dbReference type="RefSeq" id="WP_263038490.1">
    <property type="nucleotide sequence ID" value="NZ_JAOTPL010000016.1"/>
</dbReference>
<evidence type="ECO:0000256" key="4">
    <source>
        <dbReference type="ARBA" id="ARBA00023136"/>
    </source>
</evidence>
<evidence type="ECO:0000256" key="1">
    <source>
        <dbReference type="ARBA" id="ARBA00004442"/>
    </source>
</evidence>
<feature type="chain" id="PRO_5042061886" evidence="6">
    <location>
        <begin position="24"/>
        <end position="499"/>
    </location>
</feature>
<organism evidence="9 10">
    <name type="scientific">Haoranjiania flava</name>
    <dbReference type="NCBI Taxonomy" id="1856322"/>
    <lineage>
        <taxon>Bacteria</taxon>
        <taxon>Pseudomonadati</taxon>
        <taxon>Bacteroidota</taxon>
        <taxon>Chitinophagia</taxon>
        <taxon>Chitinophagales</taxon>
        <taxon>Chitinophagaceae</taxon>
        <taxon>Haoranjiania</taxon>
    </lineage>
</organism>
<dbReference type="Proteomes" id="UP001209317">
    <property type="component" value="Unassembled WGS sequence"/>
</dbReference>
<dbReference type="PROSITE" id="PS51257">
    <property type="entry name" value="PROKAR_LIPOPROTEIN"/>
    <property type="match status" value="1"/>
</dbReference>
<evidence type="ECO:0000256" key="5">
    <source>
        <dbReference type="ARBA" id="ARBA00023237"/>
    </source>
</evidence>
<dbReference type="InterPro" id="IPR012944">
    <property type="entry name" value="SusD_RagB_dom"/>
</dbReference>
<evidence type="ECO:0000256" key="3">
    <source>
        <dbReference type="ARBA" id="ARBA00022729"/>
    </source>
</evidence>
<protein>
    <submittedName>
        <fullName evidence="9">RagB/SusD family nutrient uptake outer membrane protein</fullName>
    </submittedName>
</protein>
<comment type="caution">
    <text evidence="9">The sequence shown here is derived from an EMBL/GenBank/DDBJ whole genome shotgun (WGS) entry which is preliminary data.</text>
</comment>
<dbReference type="InterPro" id="IPR033985">
    <property type="entry name" value="SusD-like_N"/>
</dbReference>
<comment type="similarity">
    <text evidence="2">Belongs to the SusD family.</text>
</comment>